<sequence>MSKTHNFICIEDFERHALKSLPKMVSDYYRSGADDEQTLKENRDAFKRLRFKPRILRYVSKRDLSTCILGKHVSFPVCIAPTAMQSMAHPDGEIATIKGAAAEDILTVISTLSTVPLEKIAKASPKSFRWFQLYIYSDRNITKELVVRAEKAGYSAIVLTLDASIAGNRLSDIRNKFCLPAHLRLGNITREDKSSISAFTNRSGLNAYVESSLDASITWKDVDWLKRITSLPIILKGILTAEDALLAIEHGVDGIIVSNHGARQLDGVPATIEVLCDIVRAVDGRCEVYMDGGIRNGTDILKALALGAKAVLIGRPVLWGLAHSGEMGVRKILQILRQEFDIAMALSGCATIHDIKPTLVVRQESYSKL</sequence>
<dbReference type="PROSITE" id="PS51349">
    <property type="entry name" value="FMN_HYDROXY_ACID_DH_2"/>
    <property type="match status" value="1"/>
</dbReference>
<keyword evidence="11" id="KW-1185">Reference proteome</keyword>
<dbReference type="PANTHER" id="PTHR10578:SF149">
    <property type="entry name" value="2-HYDROXYACID OXIDASE 2"/>
    <property type="match status" value="1"/>
</dbReference>
<feature type="binding site" evidence="8">
    <location>
        <position position="263"/>
    </location>
    <ligand>
        <name>glyoxylate</name>
        <dbReference type="ChEBI" id="CHEBI:36655"/>
    </ligand>
</feature>
<comment type="similarity">
    <text evidence="4">Belongs to the FMN-dependent alpha-hydroxy acid dehydrogenase family.</text>
</comment>
<keyword evidence="8" id="KW-0288">FMN</keyword>
<evidence type="ECO:0000256" key="2">
    <source>
        <dbReference type="ARBA" id="ARBA00013087"/>
    </source>
</evidence>
<comment type="cofactor">
    <cofactor evidence="1">
        <name>FMN</name>
        <dbReference type="ChEBI" id="CHEBI:58210"/>
    </cofactor>
</comment>
<gene>
    <name evidence="10" type="primary">HAO1</name>
    <name evidence="10" type="ORF">NPIL_447971</name>
</gene>
<feature type="binding site" evidence="8">
    <location>
        <begin position="291"/>
        <end position="295"/>
    </location>
    <ligand>
        <name>FMN</name>
        <dbReference type="ChEBI" id="CHEBI:58210"/>
    </ligand>
</feature>
<dbReference type="Proteomes" id="UP000887013">
    <property type="component" value="Unassembled WGS sequence"/>
</dbReference>
<feature type="domain" description="FMN hydroxy acid dehydrogenase" evidence="9">
    <location>
        <begin position="2"/>
        <end position="365"/>
    </location>
</feature>
<feature type="binding site" evidence="8">
    <location>
        <position position="236"/>
    </location>
    <ligand>
        <name>FMN</name>
        <dbReference type="ChEBI" id="CHEBI:58210"/>
    </ligand>
</feature>
<comment type="caution">
    <text evidence="10">The sequence shown here is derived from an EMBL/GenBank/DDBJ whole genome shotgun (WGS) entry which is preliminary data.</text>
</comment>
<dbReference type="GO" id="GO:0005782">
    <property type="term" value="C:peroxisomal matrix"/>
    <property type="evidence" value="ECO:0007669"/>
    <property type="project" value="TreeGrafter"/>
</dbReference>
<organism evidence="10 11">
    <name type="scientific">Nephila pilipes</name>
    <name type="common">Giant wood spider</name>
    <name type="synonym">Nephila maculata</name>
    <dbReference type="NCBI Taxonomy" id="299642"/>
    <lineage>
        <taxon>Eukaryota</taxon>
        <taxon>Metazoa</taxon>
        <taxon>Ecdysozoa</taxon>
        <taxon>Arthropoda</taxon>
        <taxon>Chelicerata</taxon>
        <taxon>Arachnida</taxon>
        <taxon>Araneae</taxon>
        <taxon>Araneomorphae</taxon>
        <taxon>Entelegynae</taxon>
        <taxon>Araneoidea</taxon>
        <taxon>Nephilidae</taxon>
        <taxon>Nephila</taxon>
    </lineage>
</organism>
<accession>A0A8X6QIY7</accession>
<evidence type="ECO:0000256" key="8">
    <source>
        <dbReference type="PIRSR" id="PIRSR000138-2"/>
    </source>
</evidence>
<dbReference type="AlphaFoldDB" id="A0A8X6QIY7"/>
<name>A0A8X6QIY7_NEPPI</name>
<protein>
    <recommendedName>
        <fullName evidence="2">(S)-2-hydroxy-acid oxidase</fullName>
        <ecNumber evidence="2">1.1.3.15</ecNumber>
    </recommendedName>
</protein>
<feature type="binding site" evidence="8">
    <location>
        <position position="28"/>
    </location>
    <ligand>
        <name>glyoxylate</name>
        <dbReference type="ChEBI" id="CHEBI:36655"/>
    </ligand>
</feature>
<dbReference type="GO" id="GO:0010181">
    <property type="term" value="F:FMN binding"/>
    <property type="evidence" value="ECO:0007669"/>
    <property type="project" value="InterPro"/>
</dbReference>
<dbReference type="InterPro" id="IPR013785">
    <property type="entry name" value="Aldolase_TIM"/>
</dbReference>
<dbReference type="PANTHER" id="PTHR10578">
    <property type="entry name" value="S -2-HYDROXY-ACID OXIDASE-RELATED"/>
    <property type="match status" value="1"/>
</dbReference>
<evidence type="ECO:0000256" key="7">
    <source>
        <dbReference type="PIRSR" id="PIRSR000138-1"/>
    </source>
</evidence>
<evidence type="ECO:0000256" key="1">
    <source>
        <dbReference type="ARBA" id="ARBA00001917"/>
    </source>
</evidence>
<dbReference type="OrthoDB" id="25826at2759"/>
<dbReference type="GO" id="GO:0001561">
    <property type="term" value="P:fatty acid alpha-oxidation"/>
    <property type="evidence" value="ECO:0007669"/>
    <property type="project" value="TreeGrafter"/>
</dbReference>
<dbReference type="Gene3D" id="3.20.20.70">
    <property type="entry name" value="Aldolase class I"/>
    <property type="match status" value="1"/>
</dbReference>
<keyword evidence="3" id="KW-0560">Oxidoreductase</keyword>
<feature type="binding site" evidence="8">
    <location>
        <position position="260"/>
    </location>
    <ligand>
        <name>glyoxylate</name>
        <dbReference type="ChEBI" id="CHEBI:36655"/>
    </ligand>
</feature>
<dbReference type="InterPro" id="IPR008259">
    <property type="entry name" value="FMN_hydac_DH_AS"/>
</dbReference>
<feature type="binding site" evidence="8">
    <location>
        <position position="160"/>
    </location>
    <ligand>
        <name>FMN</name>
        <dbReference type="ChEBI" id="CHEBI:58210"/>
    </ligand>
</feature>
<dbReference type="InterPro" id="IPR037396">
    <property type="entry name" value="FMN_HAD"/>
</dbReference>
<feature type="active site" description="Proton acceptor" evidence="7">
    <location>
        <position position="260"/>
    </location>
</feature>
<feature type="binding site" evidence="8">
    <location>
        <position position="258"/>
    </location>
    <ligand>
        <name>FMN</name>
        <dbReference type="ChEBI" id="CHEBI:58210"/>
    </ligand>
</feature>
<dbReference type="InterPro" id="IPR000262">
    <property type="entry name" value="FMN-dep_DH"/>
</dbReference>
<keyword evidence="8" id="KW-0285">Flavoprotein</keyword>
<dbReference type="GO" id="GO:0003973">
    <property type="term" value="F:(S)-2-hydroxy-acid oxidase activity"/>
    <property type="evidence" value="ECO:0007669"/>
    <property type="project" value="UniProtKB-EC"/>
</dbReference>
<dbReference type="EC" id="1.1.3.15" evidence="2"/>
<evidence type="ECO:0000313" key="11">
    <source>
        <dbReference type="Proteomes" id="UP000887013"/>
    </source>
</evidence>
<dbReference type="PIRSF" id="PIRSF000138">
    <property type="entry name" value="Al-hdrx_acd_dh"/>
    <property type="match status" value="1"/>
</dbReference>
<evidence type="ECO:0000256" key="4">
    <source>
        <dbReference type="ARBA" id="ARBA00024042"/>
    </source>
</evidence>
<dbReference type="Pfam" id="PF01070">
    <property type="entry name" value="FMN_dh"/>
    <property type="match status" value="1"/>
</dbReference>
<dbReference type="EMBL" id="BMAW01033264">
    <property type="protein sequence ID" value="GFU29453.1"/>
    <property type="molecule type" value="Genomic_DNA"/>
</dbReference>
<dbReference type="InterPro" id="IPR012133">
    <property type="entry name" value="Alpha-hydoxy_acid_DH_FMN"/>
</dbReference>
<comment type="catalytic activity">
    <reaction evidence="6">
        <text>2-hydroxyoctanoate + O2 = 2-oxooctanoate + H2O2</text>
        <dbReference type="Rhea" id="RHEA:67940"/>
        <dbReference type="ChEBI" id="CHEBI:15379"/>
        <dbReference type="ChEBI" id="CHEBI:16240"/>
        <dbReference type="ChEBI" id="CHEBI:133514"/>
        <dbReference type="ChEBI" id="CHEBI:176689"/>
    </reaction>
    <physiologicalReaction direction="left-to-right" evidence="6">
        <dbReference type="Rhea" id="RHEA:67941"/>
    </physiologicalReaction>
</comment>
<evidence type="ECO:0000313" key="10">
    <source>
        <dbReference type="EMBL" id="GFU29453.1"/>
    </source>
</evidence>
<evidence type="ECO:0000256" key="6">
    <source>
        <dbReference type="ARBA" id="ARBA00029327"/>
    </source>
</evidence>
<feature type="binding site" evidence="8">
    <location>
        <begin position="314"/>
        <end position="315"/>
    </location>
    <ligand>
        <name>FMN</name>
        <dbReference type="ChEBI" id="CHEBI:58210"/>
    </ligand>
</feature>
<feature type="binding site" evidence="8">
    <location>
        <begin position="81"/>
        <end position="83"/>
    </location>
    <ligand>
        <name>FMN</name>
        <dbReference type="ChEBI" id="CHEBI:58210"/>
    </ligand>
</feature>
<dbReference type="PROSITE" id="PS00557">
    <property type="entry name" value="FMN_HYDROXY_ACID_DH_1"/>
    <property type="match status" value="1"/>
</dbReference>
<proteinExistence type="inferred from homology"/>
<reference evidence="10" key="1">
    <citation type="submission" date="2020-08" db="EMBL/GenBank/DDBJ databases">
        <title>Multicomponent nature underlies the extraordinary mechanical properties of spider dragline silk.</title>
        <authorList>
            <person name="Kono N."/>
            <person name="Nakamura H."/>
            <person name="Mori M."/>
            <person name="Yoshida Y."/>
            <person name="Ohtoshi R."/>
            <person name="Malay A.D."/>
            <person name="Moran D.A.P."/>
            <person name="Tomita M."/>
            <person name="Numata K."/>
            <person name="Arakawa K."/>
        </authorList>
    </citation>
    <scope>NUCLEOTIDE SEQUENCE</scope>
</reference>
<feature type="binding site" evidence="8">
    <location>
        <position position="132"/>
    </location>
    <ligand>
        <name>glyoxylate</name>
        <dbReference type="ChEBI" id="CHEBI:36655"/>
    </ligand>
</feature>
<comment type="catalytic activity">
    <reaction evidence="5">
        <text>a (2S)-2-hydroxycarboxylate + O2 = a 2-oxocarboxylate + H2O2</text>
        <dbReference type="Rhea" id="RHEA:16789"/>
        <dbReference type="ChEBI" id="CHEBI:15379"/>
        <dbReference type="ChEBI" id="CHEBI:16240"/>
        <dbReference type="ChEBI" id="CHEBI:35179"/>
        <dbReference type="ChEBI" id="CHEBI:58123"/>
        <dbReference type="EC" id="1.1.3.15"/>
    </reaction>
    <physiologicalReaction direction="left-to-right" evidence="5">
        <dbReference type="Rhea" id="RHEA:16790"/>
    </physiologicalReaction>
</comment>
<feature type="binding site" evidence="8">
    <location>
        <position position="110"/>
    </location>
    <ligand>
        <name>FMN</name>
        <dbReference type="ChEBI" id="CHEBI:58210"/>
    </ligand>
</feature>
<feature type="binding site" evidence="8">
    <location>
        <position position="134"/>
    </location>
    <ligand>
        <name>glyoxylate</name>
        <dbReference type="ChEBI" id="CHEBI:36655"/>
    </ligand>
</feature>
<feature type="binding site" evidence="8">
    <location>
        <position position="169"/>
    </location>
    <ligand>
        <name>glyoxylate</name>
        <dbReference type="ChEBI" id="CHEBI:36655"/>
    </ligand>
</feature>
<evidence type="ECO:0000256" key="5">
    <source>
        <dbReference type="ARBA" id="ARBA00029325"/>
    </source>
</evidence>
<dbReference type="FunFam" id="3.20.20.70:FF:000056">
    <property type="entry name" value="hydroxyacid oxidase 2"/>
    <property type="match status" value="1"/>
</dbReference>
<dbReference type="SUPFAM" id="SSF51395">
    <property type="entry name" value="FMN-linked oxidoreductases"/>
    <property type="match status" value="1"/>
</dbReference>
<dbReference type="CDD" id="cd02809">
    <property type="entry name" value="alpha_hydroxyacid_oxid_FMN"/>
    <property type="match status" value="1"/>
</dbReference>
<evidence type="ECO:0000256" key="3">
    <source>
        <dbReference type="ARBA" id="ARBA00023002"/>
    </source>
</evidence>
<evidence type="ECO:0000259" key="9">
    <source>
        <dbReference type="PROSITE" id="PS51349"/>
    </source>
</evidence>